<evidence type="ECO:0000313" key="3">
    <source>
        <dbReference type="Proteomes" id="UP000319557"/>
    </source>
</evidence>
<evidence type="ECO:0000313" key="2">
    <source>
        <dbReference type="EMBL" id="QDS91230.1"/>
    </source>
</evidence>
<keyword evidence="1" id="KW-0472">Membrane</keyword>
<dbReference type="AlphaFoldDB" id="A0A517M8M4"/>
<sequence length="193" mass="21647">MKFNVKFQIPRMSLWNSIFGKRLDFTGKGDVNFQETAIVVCGDLPKFRIPFISQFYTALLTERTTRTVPYARITKYRTTGRWVSLGLLKILFLLLWFLGVAGLLFAGMEQSNPVLQIVLGILGFVIVPLIILMFGRATHYVTYSLPSGKQSQFACRVAPTSSENMEMFSNRLTEYQTAATAFAQTDSTGATTS</sequence>
<reference evidence="2 3" key="1">
    <citation type="submission" date="2019-02" db="EMBL/GenBank/DDBJ databases">
        <title>Deep-cultivation of Planctomycetes and their phenomic and genomic characterization uncovers novel biology.</title>
        <authorList>
            <person name="Wiegand S."/>
            <person name="Jogler M."/>
            <person name="Boedeker C."/>
            <person name="Pinto D."/>
            <person name="Vollmers J."/>
            <person name="Rivas-Marin E."/>
            <person name="Kohn T."/>
            <person name="Peeters S.H."/>
            <person name="Heuer A."/>
            <person name="Rast P."/>
            <person name="Oberbeckmann S."/>
            <person name="Bunk B."/>
            <person name="Jeske O."/>
            <person name="Meyerdierks A."/>
            <person name="Storesund J.E."/>
            <person name="Kallscheuer N."/>
            <person name="Luecker S."/>
            <person name="Lage O.M."/>
            <person name="Pohl T."/>
            <person name="Merkel B.J."/>
            <person name="Hornburger P."/>
            <person name="Mueller R.-W."/>
            <person name="Bruemmer F."/>
            <person name="Labrenz M."/>
            <person name="Spormann A.M."/>
            <person name="Op den Camp H."/>
            <person name="Overmann J."/>
            <person name="Amann R."/>
            <person name="Jetten M.S.M."/>
            <person name="Mascher T."/>
            <person name="Medema M.H."/>
            <person name="Devos D.P."/>
            <person name="Kaster A.-K."/>
            <person name="Ovreas L."/>
            <person name="Rohde M."/>
            <person name="Galperin M.Y."/>
            <person name="Jogler C."/>
        </authorList>
    </citation>
    <scope>NUCLEOTIDE SEQUENCE [LARGE SCALE GENOMIC DNA]</scope>
    <source>
        <strain evidence="2 3">EC9</strain>
    </source>
</reference>
<protein>
    <submittedName>
        <fullName evidence="2">Uncharacterized protein</fullName>
    </submittedName>
</protein>
<organism evidence="2 3">
    <name type="scientific">Rosistilla ulvae</name>
    <dbReference type="NCBI Taxonomy" id="1930277"/>
    <lineage>
        <taxon>Bacteria</taxon>
        <taxon>Pseudomonadati</taxon>
        <taxon>Planctomycetota</taxon>
        <taxon>Planctomycetia</taxon>
        <taxon>Pirellulales</taxon>
        <taxon>Pirellulaceae</taxon>
        <taxon>Rosistilla</taxon>
    </lineage>
</organism>
<name>A0A517M8M4_9BACT</name>
<evidence type="ECO:0000256" key="1">
    <source>
        <dbReference type="SAM" id="Phobius"/>
    </source>
</evidence>
<dbReference type="EMBL" id="CP036261">
    <property type="protein sequence ID" value="QDS91230.1"/>
    <property type="molecule type" value="Genomic_DNA"/>
</dbReference>
<proteinExistence type="predicted"/>
<gene>
    <name evidence="2" type="ORF">EC9_54540</name>
</gene>
<accession>A0A517M8M4</accession>
<dbReference type="Proteomes" id="UP000319557">
    <property type="component" value="Chromosome"/>
</dbReference>
<keyword evidence="3" id="KW-1185">Reference proteome</keyword>
<keyword evidence="1" id="KW-0812">Transmembrane</keyword>
<dbReference type="OrthoDB" id="9883483at2"/>
<feature type="transmembrane region" description="Helical" evidence="1">
    <location>
        <begin position="114"/>
        <end position="134"/>
    </location>
</feature>
<dbReference type="RefSeq" id="WP_145348902.1">
    <property type="nucleotide sequence ID" value="NZ_CP036261.1"/>
</dbReference>
<keyword evidence="1" id="KW-1133">Transmembrane helix</keyword>
<dbReference type="KEGG" id="ruv:EC9_54540"/>
<feature type="transmembrane region" description="Helical" evidence="1">
    <location>
        <begin position="82"/>
        <end position="108"/>
    </location>
</feature>